<evidence type="ECO:0000313" key="5">
    <source>
        <dbReference type="EMBL" id="WWR46439.1"/>
    </source>
</evidence>
<dbReference type="NCBIfam" id="TIGR02231">
    <property type="entry name" value="mucoidy inhibitor MuiA family protein"/>
    <property type="match status" value="1"/>
</dbReference>
<dbReference type="InterPro" id="IPR025554">
    <property type="entry name" value="DUF4140"/>
</dbReference>
<keyword evidence="2" id="KW-0732">Signal</keyword>
<proteinExistence type="predicted"/>
<feature type="signal peptide" evidence="2">
    <location>
        <begin position="1"/>
        <end position="17"/>
    </location>
</feature>
<dbReference type="Pfam" id="PF13598">
    <property type="entry name" value="DUF4139"/>
    <property type="match status" value="1"/>
</dbReference>
<protein>
    <submittedName>
        <fullName evidence="5">Mucoidy inhibitor MuiA family protein</fullName>
    </submittedName>
</protein>
<evidence type="ECO:0000256" key="2">
    <source>
        <dbReference type="SAM" id="SignalP"/>
    </source>
</evidence>
<name>A0ABZ2HJR2_9RHOB</name>
<feature type="coiled-coil region" evidence="1">
    <location>
        <begin position="170"/>
        <end position="197"/>
    </location>
</feature>
<organism evidence="5 6">
    <name type="scientific">Roseovarius phycicola</name>
    <dbReference type="NCBI Taxonomy" id="3080976"/>
    <lineage>
        <taxon>Bacteria</taxon>
        <taxon>Pseudomonadati</taxon>
        <taxon>Pseudomonadota</taxon>
        <taxon>Alphaproteobacteria</taxon>
        <taxon>Rhodobacterales</taxon>
        <taxon>Roseobacteraceae</taxon>
        <taxon>Roseovarius</taxon>
    </lineage>
</organism>
<accession>A0ABZ2HJR2</accession>
<feature type="domain" description="DUF4140" evidence="4">
    <location>
        <begin position="29"/>
        <end position="126"/>
    </location>
</feature>
<dbReference type="PANTHER" id="PTHR31005">
    <property type="entry name" value="DUF4139 DOMAIN-CONTAINING PROTEIN"/>
    <property type="match status" value="1"/>
</dbReference>
<dbReference type="RefSeq" id="WP_338549296.1">
    <property type="nucleotide sequence ID" value="NZ_CP146069.1"/>
</dbReference>
<keyword evidence="6" id="KW-1185">Reference proteome</keyword>
<sequence>MRAIPLFLAALPIPAFADDFALSSDVSAVTLYPQGATITRVVPYTIPGGQHQLILTDLPRSTPLASVRVQVTGAQMGSVSARSDFVPPRSEEETSELQAARAEVERLEAALRAAQGDIEAIRLEAEAAQARVTFLEKLGEGDGVAELDVTSLRDLSAMIGDETLTALKTAHEAERRAEEATLALKDLTKDLDEARQALAALVPEQEDKAMLAVSVSSDVETQGTLTVTYNTREAGWQPVYDVRLTRETGALSLERGAYVAQYTGENWENAALTLSTVRPSEQTAPSDVWPWLRRIYEADVQVRGAVQSLEAFADQAEGRVAAEPVAVEQAAANFDGLSVTYTYPGPVSVASGADRVRLALGELETSAELVAQAVPLSDQTAFLMASFTNDMGELILPTAEASFYLDDRFVGQRPMQMVASGGEAELSFGPIDGLRLTRTVLDRNEGDRGVITKSNQITEDVRIEVENLTGQSWPVRVLDRVPYSEQEDLEITWSASPKPQDTRVDDKRGVMAWSFDLAAGKSQSVKLSHTIEWPEGMFIQ</sequence>
<dbReference type="Pfam" id="PF13600">
    <property type="entry name" value="DUF4140"/>
    <property type="match status" value="1"/>
</dbReference>
<keyword evidence="1" id="KW-0175">Coiled coil</keyword>
<dbReference type="PANTHER" id="PTHR31005:SF8">
    <property type="entry name" value="DUF4139 DOMAIN-CONTAINING PROTEIN"/>
    <property type="match status" value="1"/>
</dbReference>
<dbReference type="InterPro" id="IPR037291">
    <property type="entry name" value="DUF4139"/>
</dbReference>
<evidence type="ECO:0000259" key="4">
    <source>
        <dbReference type="Pfam" id="PF13600"/>
    </source>
</evidence>
<dbReference type="Proteomes" id="UP001364156">
    <property type="component" value="Chromosome"/>
</dbReference>
<evidence type="ECO:0000259" key="3">
    <source>
        <dbReference type="Pfam" id="PF13598"/>
    </source>
</evidence>
<evidence type="ECO:0000256" key="1">
    <source>
        <dbReference type="SAM" id="Coils"/>
    </source>
</evidence>
<gene>
    <name evidence="5" type="ORF">RZ517_16975</name>
</gene>
<dbReference type="EMBL" id="CP146069">
    <property type="protein sequence ID" value="WWR46439.1"/>
    <property type="molecule type" value="Genomic_DNA"/>
</dbReference>
<dbReference type="InterPro" id="IPR011935">
    <property type="entry name" value="CHP02231"/>
</dbReference>
<feature type="domain" description="DUF4139" evidence="3">
    <location>
        <begin position="225"/>
        <end position="535"/>
    </location>
</feature>
<feature type="coiled-coil region" evidence="1">
    <location>
        <begin position="90"/>
        <end position="138"/>
    </location>
</feature>
<feature type="chain" id="PRO_5045545698" evidence="2">
    <location>
        <begin position="18"/>
        <end position="540"/>
    </location>
</feature>
<reference evidence="5 6" key="1">
    <citation type="submission" date="2023-10" db="EMBL/GenBank/DDBJ databases">
        <title>Roseovarius strain S88 nov., isolated from a marine algae.</title>
        <authorList>
            <person name="Lee M.W."/>
            <person name="Lee J.K."/>
            <person name="Kim J.M."/>
            <person name="Choi D.G."/>
            <person name="Baek J.H."/>
            <person name="Bayburt H."/>
            <person name="Jung J.J."/>
            <person name="Han D.M."/>
            <person name="Jeon C.O."/>
        </authorList>
    </citation>
    <scope>NUCLEOTIDE SEQUENCE [LARGE SCALE GENOMIC DNA]</scope>
    <source>
        <strain evidence="5 6">S88</strain>
    </source>
</reference>
<evidence type="ECO:0000313" key="6">
    <source>
        <dbReference type="Proteomes" id="UP001364156"/>
    </source>
</evidence>